<feature type="domain" description="Autotransporter" evidence="4">
    <location>
        <begin position="547"/>
        <end position="817"/>
    </location>
</feature>
<dbReference type="Pfam" id="PF03212">
    <property type="entry name" value="Pertactin"/>
    <property type="match status" value="1"/>
</dbReference>
<dbReference type="EMBL" id="CP028956">
    <property type="protein sequence ID" value="AWC95264.1"/>
    <property type="molecule type" value="Genomic_DNA"/>
</dbReference>
<accession>A0AAU8ZR69</accession>
<dbReference type="PANTHER" id="PTHR35037:SF7">
    <property type="entry name" value="AUTOTRANSPORTER"/>
    <property type="match status" value="1"/>
</dbReference>
<feature type="chain" id="PRO_5043739773" description="Autotransporter domain-containing protein" evidence="3">
    <location>
        <begin position="21"/>
        <end position="817"/>
    </location>
</feature>
<proteinExistence type="predicted"/>
<dbReference type="InterPro" id="IPR005546">
    <property type="entry name" value="Autotransporte_beta"/>
</dbReference>
<reference evidence="5 6" key="1">
    <citation type="submission" date="2018-04" db="EMBL/GenBank/DDBJ databases">
        <title>Whole genome sequencing of Morganella morganii AR_0133.</title>
        <authorList>
            <person name="Conlan S."/>
            <person name="Thomas P.J."/>
            <person name="Mullikin J."/>
            <person name="Frank K.M."/>
            <person name="Segre J.A."/>
        </authorList>
    </citation>
    <scope>NUCLEOTIDE SEQUENCE [LARGE SCALE GENOMIC DNA]</scope>
    <source>
        <strain evidence="5 6">AR_0133</strain>
    </source>
</reference>
<keyword evidence="1 3" id="KW-0732">Signal</keyword>
<feature type="compositionally biased region" description="Basic and acidic residues" evidence="2">
    <location>
        <begin position="501"/>
        <end position="510"/>
    </location>
</feature>
<gene>
    <name evidence="5" type="ORF">AM380_17300</name>
</gene>
<evidence type="ECO:0000313" key="5">
    <source>
        <dbReference type="EMBL" id="AWC95264.1"/>
    </source>
</evidence>
<feature type="region of interest" description="Disordered" evidence="2">
    <location>
        <begin position="493"/>
        <end position="517"/>
    </location>
</feature>
<dbReference type="SMART" id="SM00869">
    <property type="entry name" value="Autotransporter"/>
    <property type="match status" value="1"/>
</dbReference>
<dbReference type="Gene3D" id="2.40.128.130">
    <property type="entry name" value="Autotransporter beta-domain"/>
    <property type="match status" value="1"/>
</dbReference>
<evidence type="ECO:0000256" key="3">
    <source>
        <dbReference type="SAM" id="SignalP"/>
    </source>
</evidence>
<dbReference type="InterPro" id="IPR012332">
    <property type="entry name" value="Autotransporter_pectin_lyase_C"/>
</dbReference>
<dbReference type="GO" id="GO:0019867">
    <property type="term" value="C:outer membrane"/>
    <property type="evidence" value="ECO:0007669"/>
    <property type="project" value="InterPro"/>
</dbReference>
<evidence type="ECO:0000256" key="1">
    <source>
        <dbReference type="ARBA" id="ARBA00022729"/>
    </source>
</evidence>
<dbReference type="Gene3D" id="2.160.20.20">
    <property type="match status" value="1"/>
</dbReference>
<dbReference type="InterPro" id="IPR036709">
    <property type="entry name" value="Autotransporte_beta_dom_sf"/>
</dbReference>
<evidence type="ECO:0000259" key="4">
    <source>
        <dbReference type="PROSITE" id="PS51208"/>
    </source>
</evidence>
<organism evidence="5 6">
    <name type="scientific">Morganella morganii</name>
    <name type="common">Proteus morganii</name>
    <dbReference type="NCBI Taxonomy" id="582"/>
    <lineage>
        <taxon>Bacteria</taxon>
        <taxon>Pseudomonadati</taxon>
        <taxon>Pseudomonadota</taxon>
        <taxon>Gammaproteobacteria</taxon>
        <taxon>Enterobacterales</taxon>
        <taxon>Morganellaceae</taxon>
        <taxon>Morganella</taxon>
    </lineage>
</organism>
<sequence length="817" mass="88916">MNTNNIFVLLLAMQAGMAYADKYTLPVDLTTIKLKAGDIVEVKENGYAVSGYNIPLNFQGGNINVKLDNSKYSGTAYGIKLSGKQKHDLGNGSVITMRSLSGGSGLYLENGELKSDNLEINAESLSEKGSANGIYAKRANLNLGSNSKITVNNLKKTTTSWTDSTAIFLDNSSVLNANNIELNANGSTSGILMLDGSQANLGAGSVINTGVMGVALLDDSNNKFEANGLTVNLNAVPGFDSGKNSDIRAGIYVNDGYSNKAELKNTNINNKGDGSFGVLLHGGTLTAENLSIISEGEKAYAVQTDLHSIANINGHTEIQGDIAAYQYSKINLVTNRNEQSQTVITGSIRENGRSQINWSGTDSVWNVTGNSNLGNLSLSNNSVVDFTHSTEYNNVSVKKLDGAALWNFKVNFDNNTSDTLRVSGTSKGVHQVGLVNDGSMNTNGTETKDIIFTTDGVATFTAVHDYEFGGYLYTVQRKDNDPDSTIWEVASVGKVPPGDKIPPEEDKPSKGTETPVAKTSVNTVVGNYYLNLAEQENLQRRMSSLRNNPEGSGLWTRTYHGKFDSFQSGSLDKFDMNYSGVQVGFDHILQPESADYWMLGGSLNYTDSSQDYSNGDGDQKSYSFAGYATYLSESEWYADFYGKYSYYDNKLDMRDTAGMQVNGSGNGYSLTASAELGKRIYILNQKEKTFYVEPNAQMTLSHISSNDINNSNGLKVKFDNQLSTIGRVGINTGYNIHSTSPVTVYGKINIAHEFNGEQVYYLNNSRERLMLAGSWVEYGAGVDITLDKQHLLFIEYTGSNGSKFNQNDFNLGYRYLF</sequence>
<dbReference type="Pfam" id="PF03797">
    <property type="entry name" value="Autotransporter"/>
    <property type="match status" value="1"/>
</dbReference>
<dbReference type="InterPro" id="IPR004899">
    <property type="entry name" value="Pertactin_central"/>
</dbReference>
<dbReference type="Proteomes" id="UP000244682">
    <property type="component" value="Chromosome"/>
</dbReference>
<dbReference type="InterPro" id="IPR011050">
    <property type="entry name" value="Pectin_lyase_fold/virulence"/>
</dbReference>
<protein>
    <recommendedName>
        <fullName evidence="4">Autotransporter domain-containing protein</fullName>
    </recommendedName>
</protein>
<evidence type="ECO:0000313" key="6">
    <source>
        <dbReference type="Proteomes" id="UP000244682"/>
    </source>
</evidence>
<dbReference type="SUPFAM" id="SSF103515">
    <property type="entry name" value="Autotransporter"/>
    <property type="match status" value="1"/>
</dbReference>
<dbReference type="PROSITE" id="PS51208">
    <property type="entry name" value="AUTOTRANSPORTER"/>
    <property type="match status" value="1"/>
</dbReference>
<dbReference type="NCBIfam" id="TIGR01414">
    <property type="entry name" value="autotrans_barl"/>
    <property type="match status" value="1"/>
</dbReference>
<dbReference type="InterPro" id="IPR003991">
    <property type="entry name" value="Pertactin_virulence_factor"/>
</dbReference>
<feature type="signal peptide" evidence="3">
    <location>
        <begin position="1"/>
        <end position="20"/>
    </location>
</feature>
<dbReference type="AlphaFoldDB" id="A0AAU8ZR69"/>
<evidence type="ECO:0000256" key="2">
    <source>
        <dbReference type="SAM" id="MobiDB-lite"/>
    </source>
</evidence>
<dbReference type="InterPro" id="IPR006315">
    <property type="entry name" value="OM_autotransptr_brl_dom"/>
</dbReference>
<dbReference type="PANTHER" id="PTHR35037">
    <property type="entry name" value="C-TERMINAL REGION OF AIDA-LIKE PROTEIN"/>
    <property type="match status" value="1"/>
</dbReference>
<dbReference type="InterPro" id="IPR051551">
    <property type="entry name" value="Autotransporter_adhesion"/>
</dbReference>
<dbReference type="SUPFAM" id="SSF51126">
    <property type="entry name" value="Pectin lyase-like"/>
    <property type="match status" value="1"/>
</dbReference>
<name>A0AAU8ZR69_MORMO</name>
<dbReference type="PRINTS" id="PR01484">
    <property type="entry name" value="PRTACTNFAMLY"/>
</dbReference>
<dbReference type="RefSeq" id="WP_108657122.1">
    <property type="nucleotide sequence ID" value="NZ_CP028956.1"/>
</dbReference>